<keyword evidence="4 7" id="KW-0812">Transmembrane</keyword>
<evidence type="ECO:0000256" key="6">
    <source>
        <dbReference type="ARBA" id="ARBA00023136"/>
    </source>
</evidence>
<reference evidence="8 9" key="1">
    <citation type="submission" date="2018-06" db="EMBL/GenBank/DDBJ databases">
        <authorList>
            <consortium name="Pathogen Informatics"/>
            <person name="Doyle S."/>
        </authorList>
    </citation>
    <scope>NUCLEOTIDE SEQUENCE [LARGE SCALE GENOMIC DNA]</scope>
    <source>
        <strain evidence="8 9">NCTC9617</strain>
    </source>
</reference>
<protein>
    <submittedName>
        <fullName evidence="8">Homoserine/homoserine lactone efflux protein</fullName>
    </submittedName>
</protein>
<proteinExistence type="inferred from homology"/>
<comment type="subcellular location">
    <subcellularLocation>
        <location evidence="1">Cell membrane</location>
        <topology evidence="1">Multi-pass membrane protein</topology>
    </subcellularLocation>
</comment>
<evidence type="ECO:0000256" key="2">
    <source>
        <dbReference type="ARBA" id="ARBA00007928"/>
    </source>
</evidence>
<evidence type="ECO:0000256" key="7">
    <source>
        <dbReference type="SAM" id="Phobius"/>
    </source>
</evidence>
<feature type="transmembrane region" description="Helical" evidence="7">
    <location>
        <begin position="39"/>
        <end position="65"/>
    </location>
</feature>
<dbReference type="Proteomes" id="UP000255167">
    <property type="component" value="Unassembled WGS sequence"/>
</dbReference>
<dbReference type="Pfam" id="PF01810">
    <property type="entry name" value="LysE"/>
    <property type="match status" value="1"/>
</dbReference>
<evidence type="ECO:0000313" key="8">
    <source>
        <dbReference type="EMBL" id="STW47881.1"/>
    </source>
</evidence>
<dbReference type="GO" id="GO:0042970">
    <property type="term" value="F:homoserine transmembrane transporter activity"/>
    <property type="evidence" value="ECO:0007669"/>
    <property type="project" value="TreeGrafter"/>
</dbReference>
<evidence type="ECO:0000256" key="3">
    <source>
        <dbReference type="ARBA" id="ARBA00022475"/>
    </source>
</evidence>
<dbReference type="AlphaFoldDB" id="A0A378FRH9"/>
<keyword evidence="3" id="KW-1003">Cell membrane</keyword>
<comment type="similarity">
    <text evidence="2">Belongs to the Rht family.</text>
</comment>
<keyword evidence="6 7" id="KW-0472">Membrane</keyword>
<dbReference type="EMBL" id="UGNC01000005">
    <property type="protein sequence ID" value="STW47881.1"/>
    <property type="molecule type" value="Genomic_DNA"/>
</dbReference>
<evidence type="ECO:0000256" key="1">
    <source>
        <dbReference type="ARBA" id="ARBA00004651"/>
    </source>
</evidence>
<accession>A0A378FRH9</accession>
<gene>
    <name evidence="8" type="primary">rhtB_2</name>
    <name evidence="8" type="ORF">NCTC9617_04454</name>
</gene>
<evidence type="ECO:0000256" key="4">
    <source>
        <dbReference type="ARBA" id="ARBA00022692"/>
    </source>
</evidence>
<dbReference type="PANTHER" id="PTHR30086">
    <property type="entry name" value="ARGININE EXPORTER PROTEIN ARGO"/>
    <property type="match status" value="1"/>
</dbReference>
<sequence length="72" mass="7345">MTIEWWFAYLLTSIILSLSPGSGAINTMTTSINHGYRGAAASIAGLQTGLAIHIVLVGVGLGTLFSPLGAGL</sequence>
<name>A0A378FRH9_KLEPN</name>
<evidence type="ECO:0000256" key="5">
    <source>
        <dbReference type="ARBA" id="ARBA00022989"/>
    </source>
</evidence>
<dbReference type="InterPro" id="IPR001123">
    <property type="entry name" value="LeuE-type"/>
</dbReference>
<organism evidence="8 9">
    <name type="scientific">Klebsiella pneumoniae</name>
    <dbReference type="NCBI Taxonomy" id="573"/>
    <lineage>
        <taxon>Bacteria</taxon>
        <taxon>Pseudomonadati</taxon>
        <taxon>Pseudomonadota</taxon>
        <taxon>Gammaproteobacteria</taxon>
        <taxon>Enterobacterales</taxon>
        <taxon>Enterobacteriaceae</taxon>
        <taxon>Klebsiella/Raoultella group</taxon>
        <taxon>Klebsiella</taxon>
        <taxon>Klebsiella pneumoniae complex</taxon>
    </lineage>
</organism>
<evidence type="ECO:0000313" key="9">
    <source>
        <dbReference type="Proteomes" id="UP000255167"/>
    </source>
</evidence>
<dbReference type="GO" id="GO:0005886">
    <property type="term" value="C:plasma membrane"/>
    <property type="evidence" value="ECO:0007669"/>
    <property type="project" value="UniProtKB-SubCell"/>
</dbReference>
<dbReference type="PANTHER" id="PTHR30086:SF14">
    <property type="entry name" value="HOMOSERINE_HOMOSERINE LACTONE EFFLUX PROTEIN"/>
    <property type="match status" value="1"/>
</dbReference>
<keyword evidence="5 7" id="KW-1133">Transmembrane helix</keyword>